<keyword evidence="1" id="KW-1133">Transmembrane helix</keyword>
<protein>
    <submittedName>
        <fullName evidence="2">Uncharacterized protein</fullName>
    </submittedName>
</protein>
<dbReference type="OrthoDB" id="2286361at2759"/>
<dbReference type="EMBL" id="LT554760">
    <property type="protein sequence ID" value="SAM07625.1"/>
    <property type="molecule type" value="Genomic_DNA"/>
</dbReference>
<reference evidence="2" key="1">
    <citation type="submission" date="2016-04" db="EMBL/GenBank/DDBJ databases">
        <authorList>
            <person name="Evans L.H."/>
            <person name="Alamgir A."/>
            <person name="Owens N."/>
            <person name="Weber N.D."/>
            <person name="Virtaneva K."/>
            <person name="Barbian K."/>
            <person name="Babar A."/>
            <person name="Rosenke K."/>
        </authorList>
    </citation>
    <scope>NUCLEOTIDE SEQUENCE [LARGE SCALE GENOMIC DNA]</scope>
    <source>
        <strain evidence="2">CBS 101.48</strain>
    </source>
</reference>
<evidence type="ECO:0000313" key="3">
    <source>
        <dbReference type="Proteomes" id="UP000078561"/>
    </source>
</evidence>
<accession>A0A168S073</accession>
<dbReference type="Proteomes" id="UP000078561">
    <property type="component" value="Unassembled WGS sequence"/>
</dbReference>
<evidence type="ECO:0000256" key="1">
    <source>
        <dbReference type="SAM" id="Phobius"/>
    </source>
</evidence>
<gene>
    <name evidence="2" type="primary">ABSGL_13268.1 scaffold 13659</name>
</gene>
<sequence>MAIHLLYFRQSKHTRTSAISSSFGFVVTLATCIIFDDKTSWQERTASVNGLFLHCGGYDNDHDPSYPTLYQRCVLTDATWLSGLLLCFLWLSLFFMVWYSPPSPSIAQIQKYQLSNTNQQMEQSLPLDPGASEHTKRLEHFSYLPTKALPPPLQQRPSDDDTLYLPIHSNTTTTATATAATVTAYSHSTSNIPLDEKVQVSDFWFQHFDPSIINESSSSKSSTYAHSMDLGWMRRLEQHGSNKWQDVGLDGTDPSTTATGSRRMVMAQSCPEFNKKRVKNMMTTLPAGSDDTPLYY</sequence>
<evidence type="ECO:0000313" key="2">
    <source>
        <dbReference type="EMBL" id="SAM07625.1"/>
    </source>
</evidence>
<keyword evidence="1" id="KW-0812">Transmembrane</keyword>
<keyword evidence="1" id="KW-0472">Membrane</keyword>
<proteinExistence type="predicted"/>
<dbReference type="AlphaFoldDB" id="A0A168S073"/>
<keyword evidence="3" id="KW-1185">Reference proteome</keyword>
<feature type="transmembrane region" description="Helical" evidence="1">
    <location>
        <begin position="78"/>
        <end position="99"/>
    </location>
</feature>
<name>A0A168S073_ABSGL</name>
<organism evidence="2">
    <name type="scientific">Absidia glauca</name>
    <name type="common">Pin mould</name>
    <dbReference type="NCBI Taxonomy" id="4829"/>
    <lineage>
        <taxon>Eukaryota</taxon>
        <taxon>Fungi</taxon>
        <taxon>Fungi incertae sedis</taxon>
        <taxon>Mucoromycota</taxon>
        <taxon>Mucoromycotina</taxon>
        <taxon>Mucoromycetes</taxon>
        <taxon>Mucorales</taxon>
        <taxon>Cunninghamellaceae</taxon>
        <taxon>Absidia</taxon>
    </lineage>
</organism>
<dbReference type="InParanoid" id="A0A168S073"/>